<dbReference type="InterPro" id="IPR038765">
    <property type="entry name" value="Papain-like_cys_pep_sf"/>
</dbReference>
<name>A0A1M4YQC6_9BACT</name>
<dbReference type="AlphaFoldDB" id="A0A1M4YQC6"/>
<dbReference type="PRINTS" id="PR01543">
    <property type="entry name" value="ANATRNSFRASE"/>
</dbReference>
<dbReference type="InterPro" id="IPR001447">
    <property type="entry name" value="Arylamine_N-AcTrfase"/>
</dbReference>
<dbReference type="STRING" id="1194090.SAMN05443144_105125"/>
<dbReference type="Gene3D" id="2.40.128.150">
    <property type="entry name" value="Cysteine proteinases"/>
    <property type="match status" value="1"/>
</dbReference>
<evidence type="ECO:0000313" key="3">
    <source>
        <dbReference type="EMBL" id="SHF07847.1"/>
    </source>
</evidence>
<dbReference type="Proteomes" id="UP000184041">
    <property type="component" value="Unassembled WGS sequence"/>
</dbReference>
<protein>
    <submittedName>
        <fullName evidence="3">N-hydroxyarylamine O-acetyltransferase</fullName>
    </submittedName>
</protein>
<sequence length="275" mass="31920">MSTSINLDNYFERIGYEGPDSPTLDTLKTLHRKHTENIPFENLNPFLGMEVKLDPQSLEQKMIPHKRGGYCFEQNLLFREVLRSIGFDAQGLAARIRWNRPEVEISARGHMLLLIEIDDQKYIADVGFGGLTLTAPLRLETGIIQETPHEPYRLDRKGEDYLMQTLVRDEWKDVYQFNLVENYVPDYEITNWYLSNHPESHFVTGLIAARPVPGRRYALRDNRFSIHHLNGETEKQPLETTSEIREVLETHFLLSLPEENGLDKKLSQLIEDNGN</sequence>
<gene>
    <name evidence="3" type="ORF">SAMN05443144_105125</name>
</gene>
<dbReference type="RefSeq" id="WP_073060945.1">
    <property type="nucleotide sequence ID" value="NZ_FQUS01000005.1"/>
</dbReference>
<reference evidence="3 4" key="1">
    <citation type="submission" date="2016-11" db="EMBL/GenBank/DDBJ databases">
        <authorList>
            <person name="Jaros S."/>
            <person name="Januszkiewicz K."/>
            <person name="Wedrychowicz H."/>
        </authorList>
    </citation>
    <scope>NUCLEOTIDE SEQUENCE [LARGE SCALE GENOMIC DNA]</scope>
    <source>
        <strain evidence="3 4">DSM 21986</strain>
    </source>
</reference>
<keyword evidence="4" id="KW-1185">Reference proteome</keyword>
<accession>A0A1M4YQC6</accession>
<dbReference type="Gene3D" id="3.30.2140.10">
    <property type="entry name" value="Arylamine N-acetyltransferase"/>
    <property type="match status" value="1"/>
</dbReference>
<proteinExistence type="inferred from homology"/>
<organism evidence="3 4">
    <name type="scientific">Fodinibius roseus</name>
    <dbReference type="NCBI Taxonomy" id="1194090"/>
    <lineage>
        <taxon>Bacteria</taxon>
        <taxon>Pseudomonadati</taxon>
        <taxon>Balneolota</taxon>
        <taxon>Balneolia</taxon>
        <taxon>Balneolales</taxon>
        <taxon>Balneolaceae</taxon>
        <taxon>Fodinibius</taxon>
    </lineage>
</organism>
<dbReference type="OrthoDB" id="7181050at2"/>
<evidence type="ECO:0000256" key="2">
    <source>
        <dbReference type="RuleBase" id="RU003452"/>
    </source>
</evidence>
<dbReference type="SUPFAM" id="SSF54001">
    <property type="entry name" value="Cysteine proteinases"/>
    <property type="match status" value="1"/>
</dbReference>
<dbReference type="GO" id="GO:0016407">
    <property type="term" value="F:acetyltransferase activity"/>
    <property type="evidence" value="ECO:0007669"/>
    <property type="project" value="InterPro"/>
</dbReference>
<evidence type="ECO:0000256" key="1">
    <source>
        <dbReference type="ARBA" id="ARBA00006547"/>
    </source>
</evidence>
<evidence type="ECO:0000313" key="4">
    <source>
        <dbReference type="Proteomes" id="UP000184041"/>
    </source>
</evidence>
<dbReference type="EMBL" id="FQUS01000005">
    <property type="protein sequence ID" value="SHF07847.1"/>
    <property type="molecule type" value="Genomic_DNA"/>
</dbReference>
<dbReference type="PANTHER" id="PTHR11786:SF0">
    <property type="entry name" value="ARYLAMINE N-ACETYLTRANSFERASE 4-RELATED"/>
    <property type="match status" value="1"/>
</dbReference>
<dbReference type="Pfam" id="PF00797">
    <property type="entry name" value="Acetyltransf_2"/>
    <property type="match status" value="1"/>
</dbReference>
<comment type="similarity">
    <text evidence="1 2">Belongs to the arylamine N-acetyltransferase family.</text>
</comment>
<dbReference type="PANTHER" id="PTHR11786">
    <property type="entry name" value="N-HYDROXYARYLAMINE O-ACETYLTRANSFERASE"/>
    <property type="match status" value="1"/>
</dbReference>
<keyword evidence="3" id="KW-0808">Transferase</keyword>